<accession>A0A2A9NIY0</accession>
<dbReference type="AlphaFoldDB" id="A0A2A9NIY0"/>
<evidence type="ECO:0000313" key="3">
    <source>
        <dbReference type="Proteomes" id="UP000242287"/>
    </source>
</evidence>
<feature type="compositionally biased region" description="Low complexity" evidence="1">
    <location>
        <begin position="285"/>
        <end position="304"/>
    </location>
</feature>
<gene>
    <name evidence="2" type="ORF">AMATHDRAFT_6541</name>
</gene>
<feature type="compositionally biased region" description="Low complexity" evidence="1">
    <location>
        <begin position="218"/>
        <end position="227"/>
    </location>
</feature>
<feature type="compositionally biased region" description="Polar residues" evidence="1">
    <location>
        <begin position="98"/>
        <end position="108"/>
    </location>
</feature>
<evidence type="ECO:0000313" key="2">
    <source>
        <dbReference type="EMBL" id="PFH47662.1"/>
    </source>
</evidence>
<protein>
    <submittedName>
        <fullName evidence="2">Uncharacterized protein</fullName>
    </submittedName>
</protein>
<dbReference type="EMBL" id="KZ302099">
    <property type="protein sequence ID" value="PFH47662.1"/>
    <property type="molecule type" value="Genomic_DNA"/>
</dbReference>
<reference evidence="2 3" key="1">
    <citation type="submission" date="2014-02" db="EMBL/GenBank/DDBJ databases">
        <title>Transposable element dynamics among asymbiotic and ectomycorrhizal Amanita fungi.</title>
        <authorList>
            <consortium name="DOE Joint Genome Institute"/>
            <person name="Hess J."/>
            <person name="Skrede I."/>
            <person name="Wolfe B."/>
            <person name="LaButti K."/>
            <person name="Ohm R.A."/>
            <person name="Grigoriev I.V."/>
            <person name="Pringle A."/>
        </authorList>
    </citation>
    <scope>NUCLEOTIDE SEQUENCE [LARGE SCALE GENOMIC DNA]</scope>
    <source>
        <strain evidence="2 3">SKay4041</strain>
    </source>
</reference>
<sequence>MSSDIRNPDSTLDTTNPLESKPTLNNLNRARPLTDSDPDISSAHHYPKSLSDHISPAKSLSTITRLGHDRSRNPFFQSLLPGRMDKNHESNSFRATDRSSTNTNNRPTSVYPKFPDDRDKYQPEERKSGSGNHMLSNKQSEISKSPYDDKQPKPAKDRGKQEDTTPHYRNQLGNAMGRKNSDLLEYSYSNGLSNDSVNTREAKHGTNQNTDQGKDTNQDTNQNANQDISQNENQGVRHNTNQDISQNTNQNKNQDIKKNTNQGISQDTMRDTNQNTKQDTNQSTKQDANQKKNQNANKNRNHNTNKSESRFKNLRKMLTSCFRAAGSCKSQSE</sequence>
<feature type="compositionally biased region" description="Basic and acidic residues" evidence="1">
    <location>
        <begin position="114"/>
        <end position="128"/>
    </location>
</feature>
<proteinExistence type="predicted"/>
<feature type="compositionally biased region" description="Polar residues" evidence="1">
    <location>
        <begin position="187"/>
        <end position="197"/>
    </location>
</feature>
<evidence type="ECO:0000256" key="1">
    <source>
        <dbReference type="SAM" id="MobiDB-lite"/>
    </source>
</evidence>
<organism evidence="2 3">
    <name type="scientific">Amanita thiersii Skay4041</name>
    <dbReference type="NCBI Taxonomy" id="703135"/>
    <lineage>
        <taxon>Eukaryota</taxon>
        <taxon>Fungi</taxon>
        <taxon>Dikarya</taxon>
        <taxon>Basidiomycota</taxon>
        <taxon>Agaricomycotina</taxon>
        <taxon>Agaricomycetes</taxon>
        <taxon>Agaricomycetidae</taxon>
        <taxon>Agaricales</taxon>
        <taxon>Pluteineae</taxon>
        <taxon>Amanitaceae</taxon>
        <taxon>Amanita</taxon>
    </lineage>
</organism>
<feature type="compositionally biased region" description="Polar residues" evidence="1">
    <location>
        <begin position="129"/>
        <end position="143"/>
    </location>
</feature>
<dbReference type="Proteomes" id="UP000242287">
    <property type="component" value="Unassembled WGS sequence"/>
</dbReference>
<feature type="compositionally biased region" description="Polar residues" evidence="1">
    <location>
        <begin position="228"/>
        <end position="284"/>
    </location>
</feature>
<feature type="compositionally biased region" description="Basic and acidic residues" evidence="1">
    <location>
        <begin position="83"/>
        <end position="97"/>
    </location>
</feature>
<feature type="compositionally biased region" description="Basic and acidic residues" evidence="1">
    <location>
        <begin position="146"/>
        <end position="166"/>
    </location>
</feature>
<feature type="compositionally biased region" description="Polar residues" evidence="1">
    <location>
        <begin position="1"/>
        <end position="28"/>
    </location>
</feature>
<name>A0A2A9NIY0_9AGAR</name>
<feature type="region of interest" description="Disordered" evidence="1">
    <location>
        <begin position="1"/>
        <end position="312"/>
    </location>
</feature>
<keyword evidence="3" id="KW-1185">Reference proteome</keyword>
<dbReference type="STRING" id="703135.A0A2A9NIY0"/>